<dbReference type="Pfam" id="PF04087">
    <property type="entry name" value="DUF389"/>
    <property type="match status" value="1"/>
</dbReference>
<feature type="transmembrane region" description="Helical" evidence="1">
    <location>
        <begin position="170"/>
        <end position="193"/>
    </location>
</feature>
<keyword evidence="1" id="KW-0472">Membrane</keyword>
<sequence>MAKYIDLWQTYRDRLAAQMGVDEQRKTEVYLEISQAATLRDTTYWLQIIFAAGIATLGLVLSSPAVIIGAMLISPLMGPILSLGLSLAAGDLILLARAIANLALSCSVAISFAILLIFTLPFKEATSEILARVQPNTLDLGVALFSGAIGAIAICRPIKGVVTSIPGVSIAVALMPPLCVVGFGIGVAFSLNWVEGSQIAKGGGLLFLTNLVAIAFSSALVFIALHLDTDQVRETVKDWEAGDRESMAVQNFLNRYSFLKLLRPIGSLPGRFLVATSTILALLVPLSNAFGRLGEEVTQKQQQNALRRNATNIWQARFSNDPDGQLRSSIERISITEQNQFVSLRLNVFTSKLYSAAEKEQYVQELAQKLGKNPQQIQFVLTEVPTASNEILAKKEEVTLPVAIKPPSLSELQFNLLQDLDTTIADLSLPPRVQLLDYAMTTGKSKSLLLAITYLSDRQISTDAQALVIQDVKTRIGIAGAKVNLEYINTNGGEIIFEENKTSLPHDANTKLDQMGSLLKRYPNLKLLMSVSLRYLESNALRKVRTQAIASYLESKWKIPNERIDITQNLNITDSESQNLQQDGKVLFQFTVKPKEG</sequence>
<feature type="transmembrane region" description="Helical" evidence="1">
    <location>
        <begin position="76"/>
        <end position="95"/>
    </location>
</feature>
<keyword evidence="3" id="KW-1185">Reference proteome</keyword>
<gene>
    <name evidence="2" type="ORF">H6G05_09205</name>
</gene>
<feature type="transmembrane region" description="Helical" evidence="1">
    <location>
        <begin position="44"/>
        <end position="70"/>
    </location>
</feature>
<protein>
    <submittedName>
        <fullName evidence="2">DUF389 domain-containing protein</fullName>
    </submittedName>
</protein>
<reference evidence="2 3" key="1">
    <citation type="journal article" date="2020" name="ISME J.">
        <title>Comparative genomics reveals insights into cyanobacterial evolution and habitat adaptation.</title>
        <authorList>
            <person name="Chen M.Y."/>
            <person name="Teng W.K."/>
            <person name="Zhao L."/>
            <person name="Hu C.X."/>
            <person name="Zhou Y.K."/>
            <person name="Han B.P."/>
            <person name="Song L.R."/>
            <person name="Shu W.S."/>
        </authorList>
    </citation>
    <scope>NUCLEOTIDE SEQUENCE [LARGE SCALE GENOMIC DNA]</scope>
    <source>
        <strain evidence="2 3">FACHB-1050</strain>
    </source>
</reference>
<keyword evidence="1" id="KW-0812">Transmembrane</keyword>
<proteinExistence type="predicted"/>
<evidence type="ECO:0000313" key="3">
    <source>
        <dbReference type="Proteomes" id="UP000618445"/>
    </source>
</evidence>
<organism evidence="2 3">
    <name type="scientific">Phormidium tenue FACHB-1050</name>
    <dbReference type="NCBI Taxonomy" id="2692857"/>
    <lineage>
        <taxon>Bacteria</taxon>
        <taxon>Bacillati</taxon>
        <taxon>Cyanobacteriota</taxon>
        <taxon>Cyanophyceae</taxon>
        <taxon>Oscillatoriophycideae</taxon>
        <taxon>Oscillatoriales</taxon>
        <taxon>Oscillatoriaceae</taxon>
        <taxon>Phormidium</taxon>
    </lineage>
</organism>
<feature type="transmembrane region" description="Helical" evidence="1">
    <location>
        <begin position="205"/>
        <end position="227"/>
    </location>
</feature>
<dbReference type="NCBIfam" id="TIGR00271">
    <property type="entry name" value="uncharacterized hydrophobic domain"/>
    <property type="match status" value="1"/>
</dbReference>
<feature type="transmembrane region" description="Helical" evidence="1">
    <location>
        <begin position="140"/>
        <end position="158"/>
    </location>
</feature>
<accession>A0ABR8C8T6</accession>
<dbReference type="RefSeq" id="WP_190577892.1">
    <property type="nucleotide sequence ID" value="NZ_CAWPQU010000003.1"/>
</dbReference>
<feature type="transmembrane region" description="Helical" evidence="1">
    <location>
        <begin position="272"/>
        <end position="291"/>
    </location>
</feature>
<feature type="transmembrane region" description="Helical" evidence="1">
    <location>
        <begin position="102"/>
        <end position="120"/>
    </location>
</feature>
<evidence type="ECO:0000313" key="2">
    <source>
        <dbReference type="EMBL" id="MBD2317021.1"/>
    </source>
</evidence>
<comment type="caution">
    <text evidence="2">The sequence shown here is derived from an EMBL/GenBank/DDBJ whole genome shotgun (WGS) entry which is preliminary data.</text>
</comment>
<dbReference type="EMBL" id="JACJQY010000011">
    <property type="protein sequence ID" value="MBD2317021.1"/>
    <property type="molecule type" value="Genomic_DNA"/>
</dbReference>
<dbReference type="PANTHER" id="PTHR20992">
    <property type="entry name" value="AT15442P-RELATED"/>
    <property type="match status" value="1"/>
</dbReference>
<dbReference type="InterPro" id="IPR005240">
    <property type="entry name" value="DUF389"/>
</dbReference>
<evidence type="ECO:0000256" key="1">
    <source>
        <dbReference type="SAM" id="Phobius"/>
    </source>
</evidence>
<keyword evidence="1" id="KW-1133">Transmembrane helix</keyword>
<name>A0ABR8C8T6_9CYAN</name>
<dbReference type="PANTHER" id="PTHR20992:SF9">
    <property type="entry name" value="AT15442P-RELATED"/>
    <property type="match status" value="1"/>
</dbReference>
<dbReference type="Proteomes" id="UP000618445">
    <property type="component" value="Unassembled WGS sequence"/>
</dbReference>